<sequence>MRGALEMKASQIGKPVLCSALVCVLALSACSNQNESANSKGGANSNAAADPKAAGKPVTIKFHTWWDAKNERLEPMISEFEKLNPGIKVEPIRLEGKDAYETLKKLDLLAASGETLDVIMFNNPTSYAQRVGMGMAEPLDSYLKAEGVKYDDEYSNDTSIKGVHYALPGTWMPDVVILNKDHLAKAGLPVPKEWTFDEFLEYSKKLTKVAGDDQYGTYFHNWEPSFNIALRNQPANSLMISEDGKLNVSSPGVRKSLEIVYNAQMRDKSAMPYSDVISRKLHYAWPYFNAKASMQILGGYMIGRVGGYDMYEAKFPTAFAPYPKMNKGDENYAPVSETQYLAVAASSKHKEEAYKFIRYYSTEGFGVQGRFINAWKKQDVGKNIDKIVSLTPKPNMIDAESFKNVMSVSKMVKLQAPPTYYNEIVQAYTEEMELYLLGKQDLDKTIKKVEEKAQKIKELNK</sequence>
<dbReference type="PROSITE" id="PS51257">
    <property type="entry name" value="PROKAR_LIPOPROTEIN"/>
    <property type="match status" value="1"/>
</dbReference>
<dbReference type="Gene3D" id="3.40.190.10">
    <property type="entry name" value="Periplasmic binding protein-like II"/>
    <property type="match status" value="1"/>
</dbReference>
<dbReference type="AlphaFoldDB" id="A0A4Q9DKS1"/>
<dbReference type="PANTHER" id="PTHR43649:SF12">
    <property type="entry name" value="DIACETYLCHITOBIOSE BINDING PROTEIN DASA"/>
    <property type="match status" value="1"/>
</dbReference>
<dbReference type="InterPro" id="IPR006059">
    <property type="entry name" value="SBP"/>
</dbReference>
<evidence type="ECO:0000313" key="1">
    <source>
        <dbReference type="EMBL" id="TBL74646.1"/>
    </source>
</evidence>
<dbReference type="Proteomes" id="UP000293142">
    <property type="component" value="Unassembled WGS sequence"/>
</dbReference>
<proteinExistence type="predicted"/>
<dbReference type="PANTHER" id="PTHR43649">
    <property type="entry name" value="ARABINOSE-BINDING PROTEIN-RELATED"/>
    <property type="match status" value="1"/>
</dbReference>
<keyword evidence="2" id="KW-1185">Reference proteome</keyword>
<organism evidence="1 2">
    <name type="scientific">Paenibacillus thalictri</name>
    <dbReference type="NCBI Taxonomy" id="2527873"/>
    <lineage>
        <taxon>Bacteria</taxon>
        <taxon>Bacillati</taxon>
        <taxon>Bacillota</taxon>
        <taxon>Bacilli</taxon>
        <taxon>Bacillales</taxon>
        <taxon>Paenibacillaceae</taxon>
        <taxon>Paenibacillus</taxon>
    </lineage>
</organism>
<comment type="caution">
    <text evidence="1">The sequence shown here is derived from an EMBL/GenBank/DDBJ whole genome shotgun (WGS) entry which is preliminary data.</text>
</comment>
<evidence type="ECO:0000313" key="2">
    <source>
        <dbReference type="Proteomes" id="UP000293142"/>
    </source>
</evidence>
<protein>
    <submittedName>
        <fullName evidence="1">Extracellular solute-binding protein</fullName>
    </submittedName>
</protein>
<dbReference type="SUPFAM" id="SSF53850">
    <property type="entry name" value="Periplasmic binding protein-like II"/>
    <property type="match status" value="1"/>
</dbReference>
<dbReference type="Pfam" id="PF01547">
    <property type="entry name" value="SBP_bac_1"/>
    <property type="match status" value="1"/>
</dbReference>
<accession>A0A4Q9DKS1</accession>
<dbReference type="InterPro" id="IPR050490">
    <property type="entry name" value="Bact_solute-bd_prot1"/>
</dbReference>
<gene>
    <name evidence="1" type="ORF">EYB31_25350</name>
</gene>
<name>A0A4Q9DKS1_9BACL</name>
<reference evidence="1 2" key="1">
    <citation type="submission" date="2019-02" db="EMBL/GenBank/DDBJ databases">
        <title>Paenibacillus sp. nov., isolated from surface-sterilized tissue of Thalictrum simplex L.</title>
        <authorList>
            <person name="Tuo L."/>
        </authorList>
    </citation>
    <scope>NUCLEOTIDE SEQUENCE [LARGE SCALE GENOMIC DNA]</scope>
    <source>
        <strain evidence="1 2">N2SHLJ1</strain>
    </source>
</reference>
<dbReference type="OrthoDB" id="2643984at2"/>
<dbReference type="EMBL" id="SIRE01000019">
    <property type="protein sequence ID" value="TBL74646.1"/>
    <property type="molecule type" value="Genomic_DNA"/>
</dbReference>